<dbReference type="AlphaFoldDB" id="A0A806KFA6"/>
<organism evidence="1">
    <name type="scientific">uncultured bacterium contig00013</name>
    <dbReference type="NCBI Taxonomy" id="1181504"/>
    <lineage>
        <taxon>Bacteria</taxon>
        <taxon>environmental samples</taxon>
    </lineage>
</organism>
<evidence type="ECO:0008006" key="2">
    <source>
        <dbReference type="Google" id="ProtNLM"/>
    </source>
</evidence>
<accession>A0A806KFA6</accession>
<reference evidence="1" key="1">
    <citation type="submission" date="2012-03" db="EMBL/GenBank/DDBJ databases">
        <title>Functional metagenomics reveals considerable lignocellulase gene clusters in the gut microbiome of a wood-feeding higher termite.</title>
        <authorList>
            <person name="Liu N."/>
        </authorList>
    </citation>
    <scope>NUCLEOTIDE SEQUENCE</scope>
</reference>
<proteinExistence type="predicted"/>
<protein>
    <recommendedName>
        <fullName evidence="2">Helix-turn-helix domain-containing protein</fullName>
    </recommendedName>
</protein>
<dbReference type="EMBL" id="JQ844229">
    <property type="protein sequence ID" value="AGS53317.1"/>
    <property type="molecule type" value="Genomic_DNA"/>
</dbReference>
<name>A0A806KFA6_9BACT</name>
<evidence type="ECO:0000313" key="1">
    <source>
        <dbReference type="EMBL" id="AGS53317.1"/>
    </source>
</evidence>
<sequence>MKMDFETPDVLSRREAAAMLGICRATLDKLDIPKTRVRHRIMYKRDVIKKWIDDHTDKEKRGKA</sequence>